<dbReference type="Gene3D" id="1.25.10.10">
    <property type="entry name" value="Leucine-rich Repeat Variant"/>
    <property type="match status" value="1"/>
</dbReference>
<feature type="compositionally biased region" description="Basic residues" evidence="2">
    <location>
        <begin position="641"/>
        <end position="650"/>
    </location>
</feature>
<proteinExistence type="predicted"/>
<dbReference type="InterPro" id="IPR016024">
    <property type="entry name" value="ARM-type_fold"/>
</dbReference>
<keyword evidence="4" id="KW-1185">Reference proteome</keyword>
<gene>
    <name evidence="3" type="ORF">WJX84_000181</name>
</gene>
<feature type="region of interest" description="Disordered" evidence="2">
    <location>
        <begin position="435"/>
        <end position="469"/>
    </location>
</feature>
<feature type="compositionally biased region" description="Polar residues" evidence="2">
    <location>
        <begin position="495"/>
        <end position="508"/>
    </location>
</feature>
<evidence type="ECO:0000313" key="4">
    <source>
        <dbReference type="Proteomes" id="UP001485043"/>
    </source>
</evidence>
<reference evidence="3 4" key="1">
    <citation type="journal article" date="2024" name="Nat. Commun.">
        <title>Phylogenomics reveals the evolutionary origins of lichenization in chlorophyte algae.</title>
        <authorList>
            <person name="Puginier C."/>
            <person name="Libourel C."/>
            <person name="Otte J."/>
            <person name="Skaloud P."/>
            <person name="Haon M."/>
            <person name="Grisel S."/>
            <person name="Petersen M."/>
            <person name="Berrin J.G."/>
            <person name="Delaux P.M."/>
            <person name="Dal Grande F."/>
            <person name="Keller J."/>
        </authorList>
    </citation>
    <scope>NUCLEOTIDE SEQUENCE [LARGE SCALE GENOMIC DNA]</scope>
    <source>
        <strain evidence="3 4">SAG 2523</strain>
    </source>
</reference>
<sequence>MAAPKLVELVLTPPDPETQAVAVTALHRLVTGQDPQAGCIETALSQVLEASPEGPDASRIIAAVIGTYRLVGLLEIQAPELQCWTLSVLGNVAMADSSSPPGSSALQAAIPTMVSLLEPWHQDAAEHLLAELQRQAATTLGILKALADLQQSLDQKKRGLDTEYQGWEDQLRAARQSLEVHKQTAVEEQNKVSVASAQIPHLQQELAKAEAEAEEIHQAGELAKTETKILQTAEEKIFTKLRDAVAYLARAETDTETLLADVKKAMETSGTAGINGTITLGPSSFTGMRMPPQAHPAECSPAGIAGPSGHGQLVSHQPAGSLGSPQGVVSMLEDMQPRPKLPSMSHSEAESLAGRMQQSQQQPRSRPEGLQSRMQLHQQPTLSQAASPSLRPQLSQQPARREAESLSGKVHAGQQPFYSQADGLQGRVQLSHQIPSSEAESLSGKVHPRQQAADHSLGRHGYSSSPRLDLNINGSIQAMQIPMLAGESSPAAPGSTRSAPGNGPSSRDFSPAQLPLSARLRQSPLQQPMHGSIQAGSRLRPGARSMAPGSLPQQQGSHASHGRAASADSSQQRGSQGSRPPGLRVVVPRAGRPRSDGLPTNSLRSQPGSATSDPSSTTYTQSGSANLGANLGASGPQLMIRAKKKRKKTA</sequence>
<evidence type="ECO:0000256" key="1">
    <source>
        <dbReference type="SAM" id="Coils"/>
    </source>
</evidence>
<evidence type="ECO:0000256" key="2">
    <source>
        <dbReference type="SAM" id="MobiDB-lite"/>
    </source>
</evidence>
<name>A0AAW1T755_9CHLO</name>
<accession>A0AAW1T755</accession>
<dbReference type="EMBL" id="JALJOV010000312">
    <property type="protein sequence ID" value="KAK9864801.1"/>
    <property type="molecule type" value="Genomic_DNA"/>
</dbReference>
<organism evidence="3 4">
    <name type="scientific">Apatococcus fuscideae</name>
    <dbReference type="NCBI Taxonomy" id="2026836"/>
    <lineage>
        <taxon>Eukaryota</taxon>
        <taxon>Viridiplantae</taxon>
        <taxon>Chlorophyta</taxon>
        <taxon>core chlorophytes</taxon>
        <taxon>Trebouxiophyceae</taxon>
        <taxon>Chlorellales</taxon>
        <taxon>Chlorellaceae</taxon>
        <taxon>Apatococcus</taxon>
    </lineage>
</organism>
<protein>
    <submittedName>
        <fullName evidence="3">Uncharacterized protein</fullName>
    </submittedName>
</protein>
<dbReference type="SUPFAM" id="SSF48371">
    <property type="entry name" value="ARM repeat"/>
    <property type="match status" value="1"/>
</dbReference>
<feature type="compositionally biased region" description="Polar residues" evidence="2">
    <location>
        <begin position="372"/>
        <end position="398"/>
    </location>
</feature>
<evidence type="ECO:0000313" key="3">
    <source>
        <dbReference type="EMBL" id="KAK9864801.1"/>
    </source>
</evidence>
<feature type="region of interest" description="Disordered" evidence="2">
    <location>
        <begin position="272"/>
        <end position="413"/>
    </location>
</feature>
<dbReference type="AlphaFoldDB" id="A0AAW1T755"/>
<dbReference type="InterPro" id="IPR011989">
    <property type="entry name" value="ARM-like"/>
</dbReference>
<feature type="coiled-coil region" evidence="1">
    <location>
        <begin position="164"/>
        <end position="226"/>
    </location>
</feature>
<dbReference type="Proteomes" id="UP001485043">
    <property type="component" value="Unassembled WGS sequence"/>
</dbReference>
<feature type="compositionally biased region" description="Polar residues" evidence="2">
    <location>
        <begin position="598"/>
        <end position="627"/>
    </location>
</feature>
<feature type="compositionally biased region" description="Low complexity" evidence="2">
    <location>
        <begin position="556"/>
        <end position="579"/>
    </location>
</feature>
<keyword evidence="1" id="KW-0175">Coiled coil</keyword>
<comment type="caution">
    <text evidence="3">The sequence shown here is derived from an EMBL/GenBank/DDBJ whole genome shotgun (WGS) entry which is preliminary data.</text>
</comment>
<feature type="compositionally biased region" description="Polar residues" evidence="2">
    <location>
        <begin position="272"/>
        <end position="286"/>
    </location>
</feature>
<feature type="region of interest" description="Disordered" evidence="2">
    <location>
        <begin position="486"/>
        <end position="650"/>
    </location>
</feature>